<keyword evidence="2" id="KW-1185">Reference proteome</keyword>
<dbReference type="EMBL" id="JACCDF010000016">
    <property type="protein sequence ID" value="NYS62155.1"/>
    <property type="molecule type" value="Genomic_DNA"/>
</dbReference>
<evidence type="ECO:0000313" key="1">
    <source>
        <dbReference type="EMBL" id="NYS62155.1"/>
    </source>
</evidence>
<dbReference type="InterPro" id="IPR036374">
    <property type="entry name" value="OxRdtase_Mopterin-bd_sf"/>
</dbReference>
<dbReference type="SUPFAM" id="SSF56524">
    <property type="entry name" value="Oxidoreductase molybdopterin-binding domain"/>
    <property type="match status" value="1"/>
</dbReference>
<dbReference type="Gene3D" id="3.90.420.10">
    <property type="entry name" value="Oxidoreductase, molybdopterin-binding domain"/>
    <property type="match status" value="1"/>
</dbReference>
<reference evidence="1 2" key="1">
    <citation type="journal article" date="2015" name="Int. J. Syst. Evol. Microbiol.">
        <title>Halomonas salicampi sp. nov., a halotolerant and alkalitolerant bacterium isolated from a saltern soil.</title>
        <authorList>
            <person name="Lee J.C."/>
            <person name="Kim Y.S."/>
            <person name="Yun B.S."/>
            <person name="Whang K.S."/>
        </authorList>
    </citation>
    <scope>NUCLEOTIDE SEQUENCE [LARGE SCALE GENOMIC DNA]</scope>
    <source>
        <strain evidence="1 2">BH103</strain>
    </source>
</reference>
<name>A0A7Z0RWE5_9GAMM</name>
<comment type="caution">
    <text evidence="1">The sequence shown here is derived from an EMBL/GenBank/DDBJ whole genome shotgun (WGS) entry which is preliminary data.</text>
</comment>
<accession>A0A7Z0RWE5</accession>
<evidence type="ECO:0008006" key="3">
    <source>
        <dbReference type="Google" id="ProtNLM"/>
    </source>
</evidence>
<organism evidence="1 2">
    <name type="scientific">Vreelandella salicampi</name>
    <dbReference type="NCBI Taxonomy" id="1449798"/>
    <lineage>
        <taxon>Bacteria</taxon>
        <taxon>Pseudomonadati</taxon>
        <taxon>Pseudomonadota</taxon>
        <taxon>Gammaproteobacteria</taxon>
        <taxon>Oceanospirillales</taxon>
        <taxon>Halomonadaceae</taxon>
        <taxon>Vreelandella</taxon>
    </lineage>
</organism>
<gene>
    <name evidence="1" type="ORF">HZS81_15465</name>
</gene>
<dbReference type="RefSeq" id="WP_179931417.1">
    <property type="nucleotide sequence ID" value="NZ_JACCDF010000016.1"/>
</dbReference>
<dbReference type="AlphaFoldDB" id="A0A7Z0RWE5"/>
<sequence length="195" mass="22552">MQAWFPTHAVAIAKRGQAKRNTVHRHHTWRWSQALLIALLGSLATIAYAATPVPSQETPSDDHSLTLQITHYQDHRWLSLADIETLPLYDVALEHPEGLEGRFTGVWLDALLTQQGIPIDTRIRFIAHDDYTIFLSPAEREKRRYFMVTRFNGKPLKRQHLGPLFLIVPADAESVLRGTSPHTRWIWSIREMRYQ</sequence>
<evidence type="ECO:0000313" key="2">
    <source>
        <dbReference type="Proteomes" id="UP000586119"/>
    </source>
</evidence>
<dbReference type="Proteomes" id="UP000586119">
    <property type="component" value="Unassembled WGS sequence"/>
</dbReference>
<protein>
    <recommendedName>
        <fullName evidence="3">Oxidoreductase molybdopterin-binding domain-containing protein</fullName>
    </recommendedName>
</protein>
<proteinExistence type="predicted"/>